<dbReference type="OrthoDB" id="886941at2"/>
<evidence type="ECO:0008006" key="4">
    <source>
        <dbReference type="Google" id="ProtNLM"/>
    </source>
</evidence>
<comment type="caution">
    <text evidence="2">The sequence shown here is derived from an EMBL/GenBank/DDBJ whole genome shotgun (WGS) entry which is preliminary data.</text>
</comment>
<keyword evidence="1" id="KW-0472">Membrane</keyword>
<sequence length="71" mass="7900">MTLLSTVSLLQEQVEMADQLRADGKIWVVVAVIALVFAGIITYLIRLDRQVGKLEKEVKETQSQKSAARIS</sequence>
<gene>
    <name evidence="2" type="ORF">BLX24_16590</name>
</gene>
<evidence type="ECO:0000313" key="3">
    <source>
        <dbReference type="Proteomes" id="UP000181790"/>
    </source>
</evidence>
<keyword evidence="1" id="KW-1133">Transmembrane helix</keyword>
<keyword evidence="1" id="KW-0812">Transmembrane</keyword>
<dbReference type="Pfam" id="PF20077">
    <property type="entry name" value="CcmD_alt"/>
    <property type="match status" value="1"/>
</dbReference>
<feature type="transmembrane region" description="Helical" evidence="1">
    <location>
        <begin position="26"/>
        <end position="45"/>
    </location>
</feature>
<dbReference type="RefSeq" id="WP_071504286.1">
    <property type="nucleotide sequence ID" value="NZ_MORL01000008.1"/>
</dbReference>
<evidence type="ECO:0000313" key="2">
    <source>
        <dbReference type="EMBL" id="OIN58136.1"/>
    </source>
</evidence>
<name>A0A1S2VIU0_9BACT</name>
<accession>A0A1S2VIU0</accession>
<reference evidence="2 3" key="1">
    <citation type="submission" date="2016-10" db="EMBL/GenBank/DDBJ databases">
        <title>Arsenicibacter rosenii gen. nov., sp. nov., an efficient arsenic-methylating bacterium isolated from an arsenic-contaminated paddy soil.</title>
        <authorList>
            <person name="Huang K."/>
        </authorList>
    </citation>
    <scope>NUCLEOTIDE SEQUENCE [LARGE SCALE GENOMIC DNA]</scope>
    <source>
        <strain evidence="2 3">SM-1</strain>
    </source>
</reference>
<proteinExistence type="predicted"/>
<evidence type="ECO:0000256" key="1">
    <source>
        <dbReference type="SAM" id="Phobius"/>
    </source>
</evidence>
<dbReference type="AlphaFoldDB" id="A0A1S2VIU0"/>
<dbReference type="EMBL" id="MORL01000008">
    <property type="protein sequence ID" value="OIN58136.1"/>
    <property type="molecule type" value="Genomic_DNA"/>
</dbReference>
<protein>
    <recommendedName>
        <fullName evidence="4">CcmD family protein</fullName>
    </recommendedName>
</protein>
<organism evidence="2 3">
    <name type="scientific">Arsenicibacter rosenii</name>
    <dbReference type="NCBI Taxonomy" id="1750698"/>
    <lineage>
        <taxon>Bacteria</taxon>
        <taxon>Pseudomonadati</taxon>
        <taxon>Bacteroidota</taxon>
        <taxon>Cytophagia</taxon>
        <taxon>Cytophagales</taxon>
        <taxon>Spirosomataceae</taxon>
        <taxon>Arsenicibacter</taxon>
    </lineage>
</organism>
<keyword evidence="3" id="KW-1185">Reference proteome</keyword>
<dbReference type="Proteomes" id="UP000181790">
    <property type="component" value="Unassembled WGS sequence"/>
</dbReference>